<accession>A0ABT3AWG7</accession>
<dbReference type="Proteomes" id="UP001526143">
    <property type="component" value="Unassembled WGS sequence"/>
</dbReference>
<evidence type="ECO:0000313" key="1">
    <source>
        <dbReference type="EMBL" id="MCV3213469.1"/>
    </source>
</evidence>
<organism evidence="1 2">
    <name type="scientific">Plectonema radiosum NIES-515</name>
    <dbReference type="NCBI Taxonomy" id="2986073"/>
    <lineage>
        <taxon>Bacteria</taxon>
        <taxon>Bacillati</taxon>
        <taxon>Cyanobacteriota</taxon>
        <taxon>Cyanophyceae</taxon>
        <taxon>Oscillatoriophycideae</taxon>
        <taxon>Oscillatoriales</taxon>
        <taxon>Microcoleaceae</taxon>
        <taxon>Plectonema</taxon>
    </lineage>
</organism>
<proteinExistence type="predicted"/>
<protein>
    <submittedName>
        <fullName evidence="1">Uncharacterized protein</fullName>
    </submittedName>
</protein>
<dbReference type="EMBL" id="JAOWRF010000117">
    <property type="protein sequence ID" value="MCV3213469.1"/>
    <property type="molecule type" value="Genomic_DNA"/>
</dbReference>
<sequence length="236" mass="27054">MRGTGDQNLFVLTFYMIGVTYTFNRMVESIDDQIKFEYQKAVVEEQLKEQNIQDHVGISFKLQPKNSLEDVKELSISIENKSQNLAVYADWDNSSIVVEHNKQSRRVIRKSPDLTRDLAVPQSPSLVAPKKTLTEAVTAEDVFQRDVTTGTYSPKKPIVNILALRDSPVKAQKILYSDFMNQRKKLEFSLQLVLRISEVRVGLAPGVNIPPMCIINCPFVVRKLPWTYALPWNKRR</sequence>
<reference evidence="1 2" key="1">
    <citation type="submission" date="2022-10" db="EMBL/GenBank/DDBJ databases">
        <title>Identification of biosynthetic pathway for the production of the potent trypsin inhibitor radiosumin.</title>
        <authorList>
            <person name="Fewer D.P."/>
            <person name="Delbaje E."/>
            <person name="Ouyang X."/>
            <person name="Agostino P.D."/>
            <person name="Wahlsten M."/>
            <person name="Jokela J."/>
            <person name="Permi P."/>
            <person name="Haapaniemi E."/>
            <person name="Koistinen H."/>
        </authorList>
    </citation>
    <scope>NUCLEOTIDE SEQUENCE [LARGE SCALE GENOMIC DNA]</scope>
    <source>
        <strain evidence="1 2">NIES-515</strain>
    </source>
</reference>
<name>A0ABT3AWG7_9CYAN</name>
<evidence type="ECO:0000313" key="2">
    <source>
        <dbReference type="Proteomes" id="UP001526143"/>
    </source>
</evidence>
<comment type="caution">
    <text evidence="1">The sequence shown here is derived from an EMBL/GenBank/DDBJ whole genome shotgun (WGS) entry which is preliminary data.</text>
</comment>
<keyword evidence="2" id="KW-1185">Reference proteome</keyword>
<dbReference type="RefSeq" id="WP_263744982.1">
    <property type="nucleotide sequence ID" value="NZ_JAOWRF010000117.1"/>
</dbReference>
<gene>
    <name evidence="1" type="ORF">OGM63_07995</name>
</gene>